<keyword evidence="6 11" id="KW-0418">Kinase</keyword>
<evidence type="ECO:0000313" key="12">
    <source>
        <dbReference type="Proteomes" id="UP000579945"/>
    </source>
</evidence>
<evidence type="ECO:0000313" key="11">
    <source>
        <dbReference type="EMBL" id="MBB3728865.1"/>
    </source>
</evidence>
<dbReference type="RefSeq" id="WP_183651342.1">
    <property type="nucleotide sequence ID" value="NZ_BAAAXX010000081.1"/>
</dbReference>
<protein>
    <recommendedName>
        <fullName evidence="2">histidine kinase</fullName>
        <ecNumber evidence="2">2.7.13.3</ecNumber>
    </recommendedName>
</protein>
<keyword evidence="7" id="KW-0067">ATP-binding</keyword>
<feature type="domain" description="Signal transduction histidine kinase subgroup 3 dimerisation and phosphoacceptor" evidence="10">
    <location>
        <begin position="47"/>
        <end position="108"/>
    </location>
</feature>
<evidence type="ECO:0000256" key="9">
    <source>
        <dbReference type="SAM" id="Phobius"/>
    </source>
</evidence>
<dbReference type="InterPro" id="IPR050482">
    <property type="entry name" value="Sensor_HK_TwoCompSys"/>
</dbReference>
<keyword evidence="9" id="KW-1133">Transmembrane helix</keyword>
<evidence type="ECO:0000256" key="6">
    <source>
        <dbReference type="ARBA" id="ARBA00022777"/>
    </source>
</evidence>
<evidence type="ECO:0000256" key="8">
    <source>
        <dbReference type="ARBA" id="ARBA00023012"/>
    </source>
</evidence>
<dbReference type="GeneID" id="95391079"/>
<evidence type="ECO:0000256" key="7">
    <source>
        <dbReference type="ARBA" id="ARBA00022840"/>
    </source>
</evidence>
<dbReference type="PANTHER" id="PTHR24421">
    <property type="entry name" value="NITRATE/NITRITE SENSOR PROTEIN NARX-RELATED"/>
    <property type="match status" value="1"/>
</dbReference>
<proteinExistence type="predicted"/>
<dbReference type="GO" id="GO:0016020">
    <property type="term" value="C:membrane"/>
    <property type="evidence" value="ECO:0007669"/>
    <property type="project" value="InterPro"/>
</dbReference>
<keyword evidence="9" id="KW-0472">Membrane</keyword>
<dbReference type="SUPFAM" id="SSF55874">
    <property type="entry name" value="ATPase domain of HSP90 chaperone/DNA topoisomerase II/histidine kinase"/>
    <property type="match status" value="1"/>
</dbReference>
<accession>A0A7W5VBN2</accession>
<keyword evidence="12" id="KW-1185">Reference proteome</keyword>
<dbReference type="InterPro" id="IPR011712">
    <property type="entry name" value="Sig_transdc_His_kin_sub3_dim/P"/>
</dbReference>
<dbReference type="EMBL" id="JACIBV010000001">
    <property type="protein sequence ID" value="MBB3728865.1"/>
    <property type="molecule type" value="Genomic_DNA"/>
</dbReference>
<sequence length="261" mass="28115">MGDIAGYLATLLLHTVIDALGSALILAVVLLVHRRRSGRHRGPILAERRRIARDLHDGVGHGLTVIALHARHLGAASTSAGHAAEIIDQTAQATLDDLRAILGTLRDTSTAKPVERKTESDSVVPLSSRVVQLATRLPNGTTTLRLDNLAAERTFPSDITHTAFRIAQESLTNALKYGADRIELSLSYADDLCVEVVSRGWRRSAAAWSRSGGHGLKGLRERVEEHRGSLVHDHHADGSFVVRAVIPRQAGKAGICERSAS</sequence>
<evidence type="ECO:0000256" key="4">
    <source>
        <dbReference type="ARBA" id="ARBA00022679"/>
    </source>
</evidence>
<keyword evidence="5" id="KW-0547">Nucleotide-binding</keyword>
<dbReference type="GO" id="GO:0046983">
    <property type="term" value="F:protein dimerization activity"/>
    <property type="evidence" value="ECO:0007669"/>
    <property type="project" value="InterPro"/>
</dbReference>
<dbReference type="GO" id="GO:0000155">
    <property type="term" value="F:phosphorelay sensor kinase activity"/>
    <property type="evidence" value="ECO:0007669"/>
    <property type="project" value="InterPro"/>
</dbReference>
<dbReference type="Pfam" id="PF07730">
    <property type="entry name" value="HisKA_3"/>
    <property type="match status" value="1"/>
</dbReference>
<organism evidence="11 12">
    <name type="scientific">Nonomuraea dietziae</name>
    <dbReference type="NCBI Taxonomy" id="65515"/>
    <lineage>
        <taxon>Bacteria</taxon>
        <taxon>Bacillati</taxon>
        <taxon>Actinomycetota</taxon>
        <taxon>Actinomycetes</taxon>
        <taxon>Streptosporangiales</taxon>
        <taxon>Streptosporangiaceae</taxon>
        <taxon>Nonomuraea</taxon>
    </lineage>
</organism>
<evidence type="ECO:0000256" key="3">
    <source>
        <dbReference type="ARBA" id="ARBA00022553"/>
    </source>
</evidence>
<dbReference type="InterPro" id="IPR036890">
    <property type="entry name" value="HATPase_C_sf"/>
</dbReference>
<keyword evidence="8" id="KW-0902">Two-component regulatory system</keyword>
<dbReference type="CDD" id="cd16917">
    <property type="entry name" value="HATPase_UhpB-NarQ-NarX-like"/>
    <property type="match status" value="1"/>
</dbReference>
<gene>
    <name evidence="11" type="ORF">FHR33_004725</name>
</gene>
<dbReference type="Proteomes" id="UP000579945">
    <property type="component" value="Unassembled WGS sequence"/>
</dbReference>
<name>A0A7W5VBN2_9ACTN</name>
<comment type="caution">
    <text evidence="11">The sequence shown here is derived from an EMBL/GenBank/DDBJ whole genome shotgun (WGS) entry which is preliminary data.</text>
</comment>
<dbReference type="Gene3D" id="1.20.5.1930">
    <property type="match status" value="1"/>
</dbReference>
<evidence type="ECO:0000259" key="10">
    <source>
        <dbReference type="Pfam" id="PF07730"/>
    </source>
</evidence>
<evidence type="ECO:0000256" key="5">
    <source>
        <dbReference type="ARBA" id="ARBA00022741"/>
    </source>
</evidence>
<reference evidence="11 12" key="1">
    <citation type="submission" date="2020-08" db="EMBL/GenBank/DDBJ databases">
        <title>Sequencing the genomes of 1000 actinobacteria strains.</title>
        <authorList>
            <person name="Klenk H.-P."/>
        </authorList>
    </citation>
    <scope>NUCLEOTIDE SEQUENCE [LARGE SCALE GENOMIC DNA]</scope>
    <source>
        <strain evidence="11 12">DSM 44320</strain>
    </source>
</reference>
<comment type="catalytic activity">
    <reaction evidence="1">
        <text>ATP + protein L-histidine = ADP + protein N-phospho-L-histidine.</text>
        <dbReference type="EC" id="2.7.13.3"/>
    </reaction>
</comment>
<evidence type="ECO:0000256" key="2">
    <source>
        <dbReference type="ARBA" id="ARBA00012438"/>
    </source>
</evidence>
<evidence type="ECO:0000256" key="1">
    <source>
        <dbReference type="ARBA" id="ARBA00000085"/>
    </source>
</evidence>
<dbReference type="EC" id="2.7.13.3" evidence="2"/>
<keyword evidence="3" id="KW-0597">Phosphoprotein</keyword>
<dbReference type="PANTHER" id="PTHR24421:SF10">
    <property type="entry name" value="NITRATE_NITRITE SENSOR PROTEIN NARQ"/>
    <property type="match status" value="1"/>
</dbReference>
<keyword evidence="4" id="KW-0808">Transferase</keyword>
<keyword evidence="9" id="KW-0812">Transmembrane</keyword>
<dbReference type="GO" id="GO:0005524">
    <property type="term" value="F:ATP binding"/>
    <property type="evidence" value="ECO:0007669"/>
    <property type="project" value="UniProtKB-KW"/>
</dbReference>
<feature type="transmembrane region" description="Helical" evidence="9">
    <location>
        <begin position="6"/>
        <end position="32"/>
    </location>
</feature>
<dbReference type="AlphaFoldDB" id="A0A7W5VBN2"/>
<dbReference type="Gene3D" id="3.30.565.10">
    <property type="entry name" value="Histidine kinase-like ATPase, C-terminal domain"/>
    <property type="match status" value="1"/>
</dbReference>